<comment type="similarity">
    <text evidence="2">Belongs to the zinc-containing alcohol dehydrogenase family.</text>
</comment>
<gene>
    <name evidence="8" type="ORF">RGQ29_003144</name>
</gene>
<keyword evidence="4" id="KW-0862">Zinc</keyword>
<comment type="cofactor">
    <cofactor evidence="1">
        <name>Zn(2+)</name>
        <dbReference type="ChEBI" id="CHEBI:29105"/>
    </cofactor>
</comment>
<evidence type="ECO:0000256" key="3">
    <source>
        <dbReference type="ARBA" id="ARBA00022723"/>
    </source>
</evidence>
<dbReference type="Pfam" id="PF00107">
    <property type="entry name" value="ADH_zinc_N"/>
    <property type="match status" value="1"/>
</dbReference>
<evidence type="ECO:0000313" key="8">
    <source>
        <dbReference type="EMBL" id="KAK4567200.1"/>
    </source>
</evidence>
<evidence type="ECO:0000256" key="1">
    <source>
        <dbReference type="ARBA" id="ARBA00001947"/>
    </source>
</evidence>
<sequence length="457" mass="49889">MAFSMFRRVITKSKTQSQHSLTLRLLSSRVFIHNTIISNSNNNSIVENGGSVNSYHCYSSQASTVGGVGLPSYMRGAVFWEPNKPLIIEEFYMPRPKSGEILIKTKACGVCHSDLHLMKGDFPSYISPCVVGHEITGEVVEHGPFTDSKIVKRYPIGSHVVGAFIMPCGNCFFCSKGEDELCEDFSAYNRAKGTLFDGETRLFLRGSGKPIFMYCMGGLAEYCVVPAHALSILPNSLPYTDSAILGCAVFTAYGAMAHAAEVRPGDSIVVIGVGGVGSSCLQIARAFGASDIIAVDVQDEKLQKAKQFGATHAINAIQEDAIEKIREITGGMGVDIAVDALGKPQTFFQCTQSVRDGGKAVMVGLTQTGAMGEVDINRLVRRKLSLQIHQVCHSLLFNRSKSLAPMEQGQGKIYPSWLDWQKLVSSISLMQFLENTNLRRQSKHSMILTREVLLVEL</sequence>
<proteinExistence type="inferred from homology"/>
<dbReference type="SMART" id="SM00829">
    <property type="entry name" value="PKS_ER"/>
    <property type="match status" value="1"/>
</dbReference>
<dbReference type="SUPFAM" id="SSF50129">
    <property type="entry name" value="GroES-like"/>
    <property type="match status" value="1"/>
</dbReference>
<evidence type="ECO:0000256" key="6">
    <source>
        <dbReference type="ARBA" id="ARBA00023027"/>
    </source>
</evidence>
<dbReference type="InterPro" id="IPR013149">
    <property type="entry name" value="ADH-like_C"/>
</dbReference>
<name>A0AAN7I765_QUERU</name>
<dbReference type="InterPro" id="IPR011032">
    <property type="entry name" value="GroES-like_sf"/>
</dbReference>
<accession>A0AAN7I765</accession>
<keyword evidence="9" id="KW-1185">Reference proteome</keyword>
<dbReference type="FunFam" id="3.90.180.10:FF:000051">
    <property type="entry name" value="Alcohol dehydrogenase (Zinc)"/>
    <property type="match status" value="1"/>
</dbReference>
<dbReference type="PANTHER" id="PTHR43350:SF2">
    <property type="entry name" value="GROES-LIKE ZINC-BINDING ALCOHOL DEHYDROGENASE FAMILY PROTEIN"/>
    <property type="match status" value="1"/>
</dbReference>
<dbReference type="Gene3D" id="3.90.180.10">
    <property type="entry name" value="Medium-chain alcohol dehydrogenases, catalytic domain"/>
    <property type="match status" value="1"/>
</dbReference>
<dbReference type="GO" id="GO:0046872">
    <property type="term" value="F:metal ion binding"/>
    <property type="evidence" value="ECO:0007669"/>
    <property type="project" value="UniProtKB-KW"/>
</dbReference>
<dbReference type="Proteomes" id="UP001324115">
    <property type="component" value="Unassembled WGS sequence"/>
</dbReference>
<evidence type="ECO:0000313" key="9">
    <source>
        <dbReference type="Proteomes" id="UP001324115"/>
    </source>
</evidence>
<dbReference type="FunFam" id="3.40.50.720:FF:000068">
    <property type="entry name" value="Sorbitol dehydrogenase"/>
    <property type="match status" value="1"/>
</dbReference>
<dbReference type="EMBL" id="JAXUIC010000010">
    <property type="protein sequence ID" value="KAK4567200.1"/>
    <property type="molecule type" value="Genomic_DNA"/>
</dbReference>
<dbReference type="PANTHER" id="PTHR43350">
    <property type="entry name" value="NAD-DEPENDENT ALCOHOL DEHYDROGENASE"/>
    <property type="match status" value="1"/>
</dbReference>
<feature type="domain" description="Enoyl reductase (ER)" evidence="7">
    <location>
        <begin position="81"/>
        <end position="448"/>
    </location>
</feature>
<protein>
    <recommendedName>
        <fullName evidence="7">Enoyl reductase (ER) domain-containing protein</fullName>
    </recommendedName>
</protein>
<dbReference type="InterPro" id="IPR020843">
    <property type="entry name" value="ER"/>
</dbReference>
<dbReference type="Pfam" id="PF08240">
    <property type="entry name" value="ADH_N"/>
    <property type="match status" value="1"/>
</dbReference>
<dbReference type="SUPFAM" id="SSF51735">
    <property type="entry name" value="NAD(P)-binding Rossmann-fold domains"/>
    <property type="match status" value="1"/>
</dbReference>
<comment type="caution">
    <text evidence="8">The sequence shown here is derived from an EMBL/GenBank/DDBJ whole genome shotgun (WGS) entry which is preliminary data.</text>
</comment>
<evidence type="ECO:0000256" key="5">
    <source>
        <dbReference type="ARBA" id="ARBA00023002"/>
    </source>
</evidence>
<dbReference type="Gene3D" id="3.40.50.720">
    <property type="entry name" value="NAD(P)-binding Rossmann-like Domain"/>
    <property type="match status" value="1"/>
</dbReference>
<keyword evidence="3" id="KW-0479">Metal-binding</keyword>
<keyword evidence="6" id="KW-0520">NAD</keyword>
<dbReference type="InterPro" id="IPR013154">
    <property type="entry name" value="ADH-like_N"/>
</dbReference>
<evidence type="ECO:0000256" key="2">
    <source>
        <dbReference type="ARBA" id="ARBA00008072"/>
    </source>
</evidence>
<dbReference type="AlphaFoldDB" id="A0AAN7I765"/>
<keyword evidence="5" id="KW-0560">Oxidoreductase</keyword>
<organism evidence="8 9">
    <name type="scientific">Quercus rubra</name>
    <name type="common">Northern red oak</name>
    <name type="synonym">Quercus borealis</name>
    <dbReference type="NCBI Taxonomy" id="3512"/>
    <lineage>
        <taxon>Eukaryota</taxon>
        <taxon>Viridiplantae</taxon>
        <taxon>Streptophyta</taxon>
        <taxon>Embryophyta</taxon>
        <taxon>Tracheophyta</taxon>
        <taxon>Spermatophyta</taxon>
        <taxon>Magnoliopsida</taxon>
        <taxon>eudicotyledons</taxon>
        <taxon>Gunneridae</taxon>
        <taxon>Pentapetalae</taxon>
        <taxon>rosids</taxon>
        <taxon>fabids</taxon>
        <taxon>Fagales</taxon>
        <taxon>Fagaceae</taxon>
        <taxon>Quercus</taxon>
    </lineage>
</organism>
<evidence type="ECO:0000256" key="4">
    <source>
        <dbReference type="ARBA" id="ARBA00022833"/>
    </source>
</evidence>
<evidence type="ECO:0000259" key="7">
    <source>
        <dbReference type="SMART" id="SM00829"/>
    </source>
</evidence>
<reference evidence="8 9" key="1">
    <citation type="journal article" date="2023" name="G3 (Bethesda)">
        <title>A haplotype-resolved chromosome-scale genome for Quercus rubra L. provides insights into the genetics of adaptive traits for red oak species.</title>
        <authorList>
            <person name="Kapoor B."/>
            <person name="Jenkins J."/>
            <person name="Schmutz J."/>
            <person name="Zhebentyayeva T."/>
            <person name="Kuelheim C."/>
            <person name="Coggeshall M."/>
            <person name="Heim C."/>
            <person name="Lasky J.R."/>
            <person name="Leites L."/>
            <person name="Islam-Faridi N."/>
            <person name="Romero-Severson J."/>
            <person name="DeLeo V.L."/>
            <person name="Lucas S.M."/>
            <person name="Lazic D."/>
            <person name="Gailing O."/>
            <person name="Carlson J."/>
            <person name="Staton M."/>
        </authorList>
    </citation>
    <scope>NUCLEOTIDE SEQUENCE [LARGE SCALE GENOMIC DNA]</scope>
    <source>
        <strain evidence="8">Pseudo-F2</strain>
    </source>
</reference>
<dbReference type="GO" id="GO:0016491">
    <property type="term" value="F:oxidoreductase activity"/>
    <property type="evidence" value="ECO:0007669"/>
    <property type="project" value="UniProtKB-KW"/>
</dbReference>
<dbReference type="InterPro" id="IPR036291">
    <property type="entry name" value="NAD(P)-bd_dom_sf"/>
</dbReference>